<evidence type="ECO:0000313" key="4">
    <source>
        <dbReference type="Proteomes" id="UP000836841"/>
    </source>
</evidence>
<keyword evidence="2" id="KW-1133">Transmembrane helix</keyword>
<keyword evidence="4" id="KW-1185">Reference proteome</keyword>
<evidence type="ECO:0000256" key="1">
    <source>
        <dbReference type="SAM" id="MobiDB-lite"/>
    </source>
</evidence>
<name>A0AAU9RNI8_THLAR</name>
<dbReference type="EMBL" id="OU466858">
    <property type="protein sequence ID" value="CAH2046733.1"/>
    <property type="molecule type" value="Genomic_DNA"/>
</dbReference>
<evidence type="ECO:0000313" key="3">
    <source>
        <dbReference type="EMBL" id="CAH2046733.1"/>
    </source>
</evidence>
<dbReference type="AlphaFoldDB" id="A0AAU9RNI8"/>
<keyword evidence="2" id="KW-0812">Transmembrane</keyword>
<sequence>MPILTPVLKLVVFRQSLRPHSPIAFLVEFLCFILELLDKEKDLAKIFGILCACDTLIFTLLDLIQNLIQEKVKIRRYGRVFWLYTNDGRLYWHTLNAYLLMLCIINVIGSAISYSSRRHYLVLLPLFAAGLELVPQEVYQFLGNDQTIQDYVGSDQGDYIGSIHGPLYGIELEQGELIPKEAYQVLGNDQTLQDQEDCIGLEQSDEVGIEGDQEVGGRAGPDGGP</sequence>
<protein>
    <submittedName>
        <fullName evidence="3">Uncharacterized protein</fullName>
    </submittedName>
</protein>
<reference evidence="3 4" key="1">
    <citation type="submission" date="2022-03" db="EMBL/GenBank/DDBJ databases">
        <authorList>
            <person name="Nunn A."/>
            <person name="Chopra R."/>
            <person name="Nunn A."/>
            <person name="Contreras Garrido A."/>
        </authorList>
    </citation>
    <scope>NUCLEOTIDE SEQUENCE [LARGE SCALE GENOMIC DNA]</scope>
</reference>
<gene>
    <name evidence="3" type="ORF">TAV2_LOCUS7723</name>
</gene>
<evidence type="ECO:0000256" key="2">
    <source>
        <dbReference type="SAM" id="Phobius"/>
    </source>
</evidence>
<keyword evidence="2" id="KW-0472">Membrane</keyword>
<feature type="transmembrane region" description="Helical" evidence="2">
    <location>
        <begin position="46"/>
        <end position="68"/>
    </location>
</feature>
<organism evidence="3 4">
    <name type="scientific">Thlaspi arvense</name>
    <name type="common">Field penny-cress</name>
    <dbReference type="NCBI Taxonomy" id="13288"/>
    <lineage>
        <taxon>Eukaryota</taxon>
        <taxon>Viridiplantae</taxon>
        <taxon>Streptophyta</taxon>
        <taxon>Embryophyta</taxon>
        <taxon>Tracheophyta</taxon>
        <taxon>Spermatophyta</taxon>
        <taxon>Magnoliopsida</taxon>
        <taxon>eudicotyledons</taxon>
        <taxon>Gunneridae</taxon>
        <taxon>Pentapetalae</taxon>
        <taxon>rosids</taxon>
        <taxon>malvids</taxon>
        <taxon>Brassicales</taxon>
        <taxon>Brassicaceae</taxon>
        <taxon>Thlaspideae</taxon>
        <taxon>Thlaspi</taxon>
    </lineage>
</organism>
<feature type="region of interest" description="Disordered" evidence="1">
    <location>
        <begin position="204"/>
        <end position="225"/>
    </location>
</feature>
<proteinExistence type="predicted"/>
<feature type="transmembrane region" description="Helical" evidence="2">
    <location>
        <begin position="90"/>
        <end position="114"/>
    </location>
</feature>
<accession>A0AAU9RNI8</accession>
<dbReference type="Proteomes" id="UP000836841">
    <property type="component" value="Chromosome 2"/>
</dbReference>
<feature type="compositionally biased region" description="Acidic residues" evidence="1">
    <location>
        <begin position="204"/>
        <end position="213"/>
    </location>
</feature>